<organism evidence="2 3">
    <name type="scientific">Galbitalea soli</name>
    <dbReference type="NCBI Taxonomy" id="1268042"/>
    <lineage>
        <taxon>Bacteria</taxon>
        <taxon>Bacillati</taxon>
        <taxon>Actinomycetota</taxon>
        <taxon>Actinomycetes</taxon>
        <taxon>Micrococcales</taxon>
        <taxon>Microbacteriaceae</taxon>
        <taxon>Galbitalea</taxon>
    </lineage>
</organism>
<keyword evidence="1" id="KW-0812">Transmembrane</keyword>
<dbReference type="AlphaFoldDB" id="A0A7C9TQK6"/>
<feature type="transmembrane region" description="Helical" evidence="1">
    <location>
        <begin position="47"/>
        <end position="66"/>
    </location>
</feature>
<feature type="transmembrane region" description="Helical" evidence="1">
    <location>
        <begin position="127"/>
        <end position="151"/>
    </location>
</feature>
<evidence type="ECO:0000256" key="1">
    <source>
        <dbReference type="SAM" id="Phobius"/>
    </source>
</evidence>
<gene>
    <name evidence="2" type="ORF">G3T37_04980</name>
</gene>
<evidence type="ECO:0000313" key="2">
    <source>
        <dbReference type="EMBL" id="NEM90704.1"/>
    </source>
</evidence>
<feature type="transmembrane region" description="Helical" evidence="1">
    <location>
        <begin position="99"/>
        <end position="121"/>
    </location>
</feature>
<accession>A0A7C9TQK6</accession>
<proteinExistence type="predicted"/>
<keyword evidence="3" id="KW-1185">Reference proteome</keyword>
<feature type="transmembrane region" description="Helical" evidence="1">
    <location>
        <begin position="163"/>
        <end position="187"/>
    </location>
</feature>
<reference evidence="2 3" key="1">
    <citation type="journal article" date="2014" name="Int. J. Syst. Evol. Microbiol.">
        <title>Description of Galbitalea soli gen. nov., sp. nov., and Frondihabitans sucicola sp. nov.</title>
        <authorList>
            <person name="Kim S.J."/>
            <person name="Lim J.M."/>
            <person name="Ahn J.H."/>
            <person name="Weon H.Y."/>
            <person name="Hamada M."/>
            <person name="Suzuki K."/>
            <person name="Ahn T.Y."/>
            <person name="Kwon S.W."/>
        </authorList>
    </citation>
    <scope>NUCLEOTIDE SEQUENCE [LARGE SCALE GENOMIC DNA]</scope>
    <source>
        <strain evidence="2 3">NBRC 108727</strain>
    </source>
</reference>
<keyword evidence="1" id="KW-1133">Transmembrane helix</keyword>
<name>A0A7C9TQK6_9MICO</name>
<dbReference type="Proteomes" id="UP000479756">
    <property type="component" value="Unassembled WGS sequence"/>
</dbReference>
<protein>
    <submittedName>
        <fullName evidence="2">ABC transporter permease</fullName>
    </submittedName>
</protein>
<dbReference type="EMBL" id="JAAGWZ010000001">
    <property type="protein sequence ID" value="NEM90704.1"/>
    <property type="molecule type" value="Genomic_DNA"/>
</dbReference>
<dbReference type="PANTHER" id="PTHR43471">
    <property type="entry name" value="ABC TRANSPORTER PERMEASE"/>
    <property type="match status" value="1"/>
</dbReference>
<comment type="caution">
    <text evidence="2">The sequence shown here is derived from an EMBL/GenBank/DDBJ whole genome shotgun (WGS) entry which is preliminary data.</text>
</comment>
<sequence length="343" mass="35954">MRQRVRSLAWYILLGVYVVLILLVTVILALTLGAYQSRGSNEAGNAIYSTVIYFVLLLGTLVAPALSGNSINGDRDAGTLATTQVTLVTTGQLVLGKFLAAWVTALAFLAASVPFLIYAGFAGHLTVGATAVSLLVLAVELGVVAAMGVGLSGLISRPLFSIVTTYLVVAALTVGTLIAFALGGLVVQSRQTTIYTGGTDTAQYDDQGRASACNPPVTQVQTIPRYDRVWGLLVANPYVLLADAVPTSYDTSGEQPVDLFGQLKFAERSAQIAPRVQQTIDECSAGYGASQASPTPRHVIDSTTPGWAVGMLAQLVLAAEALLGAWRRLRTPAGRLSKGTRIA</sequence>
<keyword evidence="1" id="KW-0472">Membrane</keyword>
<evidence type="ECO:0000313" key="3">
    <source>
        <dbReference type="Proteomes" id="UP000479756"/>
    </source>
</evidence>
<feature type="transmembrane region" description="Helical" evidence="1">
    <location>
        <begin position="12"/>
        <end position="35"/>
    </location>
</feature>